<dbReference type="EMBL" id="VUJX02000010">
    <property type="protein sequence ID" value="KAL0931574.1"/>
    <property type="molecule type" value="Genomic_DNA"/>
</dbReference>
<sequence length="142" mass="16398">MPGIARKTMPSTKEQQKRPKALREVRNYQKTFDFLIPKPLFQRLWKEICDDIDPSKRLRWQATAISALQESSESLLFGVFDMINFAAIHTNRVTIKPKDLHLVQAILKAGRVHGDKWFDPESGKCRRLIEGIQGVRKLGVTR</sequence>
<reference evidence="1 2" key="1">
    <citation type="journal article" date="2020" name="Phytopathology">
        <title>Genome Sequence Resources of Colletotrichum truncatum, C. plurivorum, C. musicola, and C. sojae: Four Species Pathogenic to Soybean (Glycine max).</title>
        <authorList>
            <person name="Rogerio F."/>
            <person name="Boufleur T.R."/>
            <person name="Ciampi-Guillardi M."/>
            <person name="Sukno S.A."/>
            <person name="Thon M.R."/>
            <person name="Massola Junior N.S."/>
            <person name="Baroncelli R."/>
        </authorList>
    </citation>
    <scope>NUCLEOTIDE SEQUENCE [LARGE SCALE GENOMIC DNA]</scope>
    <source>
        <strain evidence="1 2">CMES1059</strain>
    </source>
</reference>
<name>A0ACC3YI72_COLTU</name>
<organism evidence="1 2">
    <name type="scientific">Colletotrichum truncatum</name>
    <name type="common">Anthracnose fungus</name>
    <name type="synonym">Colletotrichum capsici</name>
    <dbReference type="NCBI Taxonomy" id="5467"/>
    <lineage>
        <taxon>Eukaryota</taxon>
        <taxon>Fungi</taxon>
        <taxon>Dikarya</taxon>
        <taxon>Ascomycota</taxon>
        <taxon>Pezizomycotina</taxon>
        <taxon>Sordariomycetes</taxon>
        <taxon>Hypocreomycetidae</taxon>
        <taxon>Glomerellales</taxon>
        <taxon>Glomerellaceae</taxon>
        <taxon>Colletotrichum</taxon>
        <taxon>Colletotrichum truncatum species complex</taxon>
    </lineage>
</organism>
<accession>A0ACC3YI72</accession>
<gene>
    <name evidence="1" type="ORF">CTRU02_214309</name>
</gene>
<keyword evidence="2" id="KW-1185">Reference proteome</keyword>
<proteinExistence type="predicted"/>
<dbReference type="Proteomes" id="UP000805649">
    <property type="component" value="Unassembled WGS sequence"/>
</dbReference>
<evidence type="ECO:0000313" key="2">
    <source>
        <dbReference type="Proteomes" id="UP000805649"/>
    </source>
</evidence>
<comment type="caution">
    <text evidence="1">The sequence shown here is derived from an EMBL/GenBank/DDBJ whole genome shotgun (WGS) entry which is preliminary data.</text>
</comment>
<evidence type="ECO:0000313" key="1">
    <source>
        <dbReference type="EMBL" id="KAL0931574.1"/>
    </source>
</evidence>
<protein>
    <submittedName>
        <fullName evidence="1">Histone H3</fullName>
    </submittedName>
</protein>